<dbReference type="Pfam" id="PF00067">
    <property type="entry name" value="p450"/>
    <property type="match status" value="1"/>
</dbReference>
<dbReference type="InterPro" id="IPR036396">
    <property type="entry name" value="Cyt_P450_sf"/>
</dbReference>
<keyword evidence="2" id="KW-0560">Oxidoreductase</keyword>
<dbReference type="GO" id="GO:0004497">
    <property type="term" value="F:monooxygenase activity"/>
    <property type="evidence" value="ECO:0007669"/>
    <property type="project" value="UniProtKB-KW"/>
</dbReference>
<evidence type="ECO:0000313" key="3">
    <source>
        <dbReference type="EMBL" id="SFE94952.1"/>
    </source>
</evidence>
<keyword evidence="4" id="KW-1185">Reference proteome</keyword>
<reference evidence="3 4" key="1">
    <citation type="submission" date="2016-10" db="EMBL/GenBank/DDBJ databases">
        <authorList>
            <person name="de Groot N.N."/>
        </authorList>
    </citation>
    <scope>NUCLEOTIDE SEQUENCE [LARGE SCALE GENOMIC DNA]</scope>
    <source>
        <strain evidence="3 4">DSM 43019</strain>
    </source>
</reference>
<dbReference type="PANTHER" id="PTHR46696:SF1">
    <property type="entry name" value="CYTOCHROME P450 YJIB-RELATED"/>
    <property type="match status" value="1"/>
</dbReference>
<keyword evidence="2" id="KW-0479">Metal-binding</keyword>
<dbReference type="AlphaFoldDB" id="A0A1I2EPJ1"/>
<gene>
    <name evidence="3" type="ORF">SAMN05421541_104645</name>
</gene>
<dbReference type="PANTHER" id="PTHR46696">
    <property type="entry name" value="P450, PUTATIVE (EUROFUNG)-RELATED"/>
    <property type="match status" value="1"/>
</dbReference>
<dbReference type="GO" id="GO:0016705">
    <property type="term" value="F:oxidoreductase activity, acting on paired donors, with incorporation or reduction of molecular oxygen"/>
    <property type="evidence" value="ECO:0007669"/>
    <property type="project" value="InterPro"/>
</dbReference>
<dbReference type="InterPro" id="IPR017972">
    <property type="entry name" value="Cyt_P450_CS"/>
</dbReference>
<evidence type="ECO:0000256" key="2">
    <source>
        <dbReference type="RuleBase" id="RU000461"/>
    </source>
</evidence>
<keyword evidence="2" id="KW-0408">Iron</keyword>
<dbReference type="PROSITE" id="PS00086">
    <property type="entry name" value="CYTOCHROME_P450"/>
    <property type="match status" value="1"/>
</dbReference>
<dbReference type="EMBL" id="FONV01000004">
    <property type="protein sequence ID" value="SFE94952.1"/>
    <property type="molecule type" value="Genomic_DNA"/>
</dbReference>
<dbReference type="Gene3D" id="1.10.630.10">
    <property type="entry name" value="Cytochrome P450"/>
    <property type="match status" value="1"/>
</dbReference>
<dbReference type="SUPFAM" id="SSF48264">
    <property type="entry name" value="Cytochrome P450"/>
    <property type="match status" value="1"/>
</dbReference>
<dbReference type="GO" id="GO:0020037">
    <property type="term" value="F:heme binding"/>
    <property type="evidence" value="ECO:0007669"/>
    <property type="project" value="InterPro"/>
</dbReference>
<accession>A0A1I2EPJ1</accession>
<sequence>MIGALSALVAYFGDLLDRKRADPADDLLSALLAVVDEGDRLSGDELTGMALLLLVAGHETTANLIGNAVHLLCGRPELRDRMAGDPALIPALVEEVLRLESPAATSTYRVTTRPITLGDTTIPAGEQVLVSLLAVNRDPARFPDPDTLDAARDDGGHLAFGHGIHFCLGAPLARLEARIALTRLLARHPGIDLAVPPENLRRRTGLLMHGLESLPVRLSPGPAL</sequence>
<comment type="similarity">
    <text evidence="1 2">Belongs to the cytochrome P450 family.</text>
</comment>
<evidence type="ECO:0000256" key="1">
    <source>
        <dbReference type="ARBA" id="ARBA00010617"/>
    </source>
</evidence>
<proteinExistence type="inferred from homology"/>
<keyword evidence="2" id="KW-0503">Monooxygenase</keyword>
<name>A0A1I2EPJ1_9ACTN</name>
<dbReference type="GO" id="GO:0005506">
    <property type="term" value="F:iron ion binding"/>
    <property type="evidence" value="ECO:0007669"/>
    <property type="project" value="InterPro"/>
</dbReference>
<dbReference type="PRINTS" id="PR00359">
    <property type="entry name" value="BP450"/>
</dbReference>
<dbReference type="InterPro" id="IPR002397">
    <property type="entry name" value="Cyt_P450_B"/>
</dbReference>
<evidence type="ECO:0000313" key="4">
    <source>
        <dbReference type="Proteomes" id="UP000199645"/>
    </source>
</evidence>
<dbReference type="STRING" id="35752.SAMN05421541_104645"/>
<keyword evidence="2" id="KW-0349">Heme</keyword>
<protein>
    <submittedName>
        <fullName evidence="3">Cytochrome P450</fullName>
    </submittedName>
</protein>
<dbReference type="PRINTS" id="PR00385">
    <property type="entry name" value="P450"/>
</dbReference>
<organism evidence="3 4">
    <name type="scientific">Actinoplanes philippinensis</name>
    <dbReference type="NCBI Taxonomy" id="35752"/>
    <lineage>
        <taxon>Bacteria</taxon>
        <taxon>Bacillati</taxon>
        <taxon>Actinomycetota</taxon>
        <taxon>Actinomycetes</taxon>
        <taxon>Micromonosporales</taxon>
        <taxon>Micromonosporaceae</taxon>
        <taxon>Actinoplanes</taxon>
    </lineage>
</organism>
<dbReference type="Proteomes" id="UP000199645">
    <property type="component" value="Unassembled WGS sequence"/>
</dbReference>
<dbReference type="InterPro" id="IPR001128">
    <property type="entry name" value="Cyt_P450"/>
</dbReference>